<feature type="domain" description="RNA polymerase sigma factor 70 region 4 type 2" evidence="6">
    <location>
        <begin position="132"/>
        <end position="181"/>
    </location>
</feature>
<evidence type="ECO:0000256" key="4">
    <source>
        <dbReference type="ARBA" id="ARBA00023163"/>
    </source>
</evidence>
<organism evidence="7 8">
    <name type="scientific">Polaromonas vacuolata</name>
    <dbReference type="NCBI Taxonomy" id="37448"/>
    <lineage>
        <taxon>Bacteria</taxon>
        <taxon>Pseudomonadati</taxon>
        <taxon>Pseudomonadota</taxon>
        <taxon>Betaproteobacteria</taxon>
        <taxon>Burkholderiales</taxon>
        <taxon>Comamonadaceae</taxon>
        <taxon>Polaromonas</taxon>
    </lineage>
</organism>
<dbReference type="InterPro" id="IPR013249">
    <property type="entry name" value="RNA_pol_sigma70_r4_t2"/>
</dbReference>
<reference evidence="7 8" key="1">
    <citation type="submission" date="2020-04" db="EMBL/GenBank/DDBJ databases">
        <title>Complete genome of a Psychrophilic, Marine, Gas Vacuolate Bacterium Polaromonas vacuolata KCTC 22033T.</title>
        <authorList>
            <person name="Hwang K."/>
            <person name="Kim K.M."/>
        </authorList>
    </citation>
    <scope>NUCLEOTIDE SEQUENCE [LARGE SCALE GENOMIC DNA]</scope>
    <source>
        <strain evidence="7 8">KCTC 22033</strain>
    </source>
</reference>
<dbReference type="Pfam" id="PF08281">
    <property type="entry name" value="Sigma70_r4_2"/>
    <property type="match status" value="1"/>
</dbReference>
<evidence type="ECO:0000259" key="5">
    <source>
        <dbReference type="Pfam" id="PF04542"/>
    </source>
</evidence>
<dbReference type="NCBIfam" id="TIGR02937">
    <property type="entry name" value="sigma70-ECF"/>
    <property type="match status" value="1"/>
</dbReference>
<dbReference type="Pfam" id="PF04542">
    <property type="entry name" value="Sigma70_r2"/>
    <property type="match status" value="1"/>
</dbReference>
<evidence type="ECO:0000259" key="6">
    <source>
        <dbReference type="Pfam" id="PF08281"/>
    </source>
</evidence>
<evidence type="ECO:0000313" key="7">
    <source>
        <dbReference type="EMBL" id="QJC54811.1"/>
    </source>
</evidence>
<keyword evidence="4" id="KW-0804">Transcription</keyword>
<protein>
    <submittedName>
        <fullName evidence="7">ECF RNA polymerase sigma factor SigK</fullName>
    </submittedName>
</protein>
<proteinExistence type="inferred from homology"/>
<name>A0A6H2H4L2_9BURK</name>
<dbReference type="GO" id="GO:0016987">
    <property type="term" value="F:sigma factor activity"/>
    <property type="evidence" value="ECO:0007669"/>
    <property type="project" value="UniProtKB-KW"/>
</dbReference>
<dbReference type="SUPFAM" id="SSF88659">
    <property type="entry name" value="Sigma3 and sigma4 domains of RNA polymerase sigma factors"/>
    <property type="match status" value="1"/>
</dbReference>
<keyword evidence="3" id="KW-0731">Sigma factor</keyword>
<dbReference type="InterPro" id="IPR036388">
    <property type="entry name" value="WH-like_DNA-bd_sf"/>
</dbReference>
<evidence type="ECO:0000256" key="1">
    <source>
        <dbReference type="ARBA" id="ARBA00010641"/>
    </source>
</evidence>
<dbReference type="GO" id="GO:0003677">
    <property type="term" value="F:DNA binding"/>
    <property type="evidence" value="ECO:0007669"/>
    <property type="project" value="InterPro"/>
</dbReference>
<evidence type="ECO:0000256" key="2">
    <source>
        <dbReference type="ARBA" id="ARBA00023015"/>
    </source>
</evidence>
<dbReference type="InterPro" id="IPR013324">
    <property type="entry name" value="RNA_pol_sigma_r3/r4-like"/>
</dbReference>
<dbReference type="InterPro" id="IPR007627">
    <property type="entry name" value="RNA_pol_sigma70_r2"/>
</dbReference>
<evidence type="ECO:0000256" key="3">
    <source>
        <dbReference type="ARBA" id="ARBA00023082"/>
    </source>
</evidence>
<dbReference type="Gene3D" id="1.10.1740.10">
    <property type="match status" value="1"/>
</dbReference>
<dbReference type="PANTHER" id="PTHR43133">
    <property type="entry name" value="RNA POLYMERASE ECF-TYPE SIGMA FACTO"/>
    <property type="match status" value="1"/>
</dbReference>
<sequence>MNPDLTDFDYESALAACAKGQGEALQRLYTQESSRLLGVVQRIVRNRPQAEDIVHDAFVNIWSRAASFDPLRGQARGWIYAIARNLALNSLRDNSRQHAVDPETLETLNLEESLQAWRDSKDAFAWEYTADRMHTCFEMLEPIRRNCLLHAYVDGYSHSQIAQHIGAPLGTVKAWIKRSLLSLRECLQ</sequence>
<feature type="domain" description="RNA polymerase sigma-70 region 2" evidence="5">
    <location>
        <begin position="28"/>
        <end position="96"/>
    </location>
</feature>
<accession>A0A6H2H4L2</accession>
<gene>
    <name evidence="7" type="primary">sigK_1</name>
    <name evidence="7" type="ORF">HC248_00073</name>
</gene>
<dbReference type="KEGG" id="pvac:HC248_00073"/>
<dbReference type="GO" id="GO:0006352">
    <property type="term" value="P:DNA-templated transcription initiation"/>
    <property type="evidence" value="ECO:0007669"/>
    <property type="project" value="InterPro"/>
</dbReference>
<dbReference type="Gene3D" id="1.10.10.10">
    <property type="entry name" value="Winged helix-like DNA-binding domain superfamily/Winged helix DNA-binding domain"/>
    <property type="match status" value="1"/>
</dbReference>
<evidence type="ECO:0000313" key="8">
    <source>
        <dbReference type="Proteomes" id="UP000502041"/>
    </source>
</evidence>
<dbReference type="InterPro" id="IPR039425">
    <property type="entry name" value="RNA_pol_sigma-70-like"/>
</dbReference>
<dbReference type="AlphaFoldDB" id="A0A6H2H4L2"/>
<comment type="similarity">
    <text evidence="1">Belongs to the sigma-70 factor family. ECF subfamily.</text>
</comment>
<dbReference type="InterPro" id="IPR013325">
    <property type="entry name" value="RNA_pol_sigma_r2"/>
</dbReference>
<keyword evidence="8" id="KW-1185">Reference proteome</keyword>
<dbReference type="Proteomes" id="UP000502041">
    <property type="component" value="Chromosome"/>
</dbReference>
<dbReference type="SUPFAM" id="SSF88946">
    <property type="entry name" value="Sigma2 domain of RNA polymerase sigma factors"/>
    <property type="match status" value="1"/>
</dbReference>
<dbReference type="RefSeq" id="WP_168920749.1">
    <property type="nucleotide sequence ID" value="NZ_CP051461.1"/>
</dbReference>
<dbReference type="EMBL" id="CP051461">
    <property type="protein sequence ID" value="QJC54811.1"/>
    <property type="molecule type" value="Genomic_DNA"/>
</dbReference>
<dbReference type="PANTHER" id="PTHR43133:SF62">
    <property type="entry name" value="RNA POLYMERASE SIGMA FACTOR SIGZ"/>
    <property type="match status" value="1"/>
</dbReference>
<dbReference type="InterPro" id="IPR014284">
    <property type="entry name" value="RNA_pol_sigma-70_dom"/>
</dbReference>
<keyword evidence="2" id="KW-0805">Transcription regulation</keyword>
<dbReference type="NCBIfam" id="NF009189">
    <property type="entry name" value="PRK12537.1"/>
    <property type="match status" value="1"/>
</dbReference>